<dbReference type="AlphaFoldDB" id="X1W346"/>
<evidence type="ECO:0000313" key="2">
    <source>
        <dbReference type="EMBL" id="GAJ24820.1"/>
    </source>
</evidence>
<feature type="non-terminal residue" evidence="2">
    <location>
        <position position="216"/>
    </location>
</feature>
<sequence length="216" mass="23069">VSNMGTGLPVSGARISAAGQSVTTDQAGRYALSLPAGSYKVRAEAAGYVGMVHSHRKLDGASQATLDFEMIPKSPSPEEAAIIDEKMIGPSQEPLDEREGAMLARSYGLSSVADPPATIRVLMPDDTVVVLSMDEYLKGVVPHEMPPYWPTEALRAQAVAARSYASTRSAHLEEGADVCTTTHCQVWNAIHYDTTDRAVDYTHGIVARYGGSVIYA</sequence>
<dbReference type="EMBL" id="BARW01036173">
    <property type="protein sequence ID" value="GAJ24820.1"/>
    <property type="molecule type" value="Genomic_DNA"/>
</dbReference>
<feature type="non-terminal residue" evidence="2">
    <location>
        <position position="1"/>
    </location>
</feature>
<evidence type="ECO:0000259" key="1">
    <source>
        <dbReference type="Pfam" id="PF08486"/>
    </source>
</evidence>
<dbReference type="GO" id="GO:0030435">
    <property type="term" value="P:sporulation resulting in formation of a cellular spore"/>
    <property type="evidence" value="ECO:0007669"/>
    <property type="project" value="InterPro"/>
</dbReference>
<dbReference type="Pfam" id="PF13620">
    <property type="entry name" value="CarboxypepD_reg"/>
    <property type="match status" value="1"/>
</dbReference>
<gene>
    <name evidence="2" type="ORF">S12H4_56223</name>
</gene>
<dbReference type="NCBIfam" id="TIGR02669">
    <property type="entry name" value="SpoIID_LytB"/>
    <property type="match status" value="1"/>
</dbReference>
<feature type="domain" description="Sporulation stage II protein D amidase enhancer LytB N-terminal" evidence="1">
    <location>
        <begin position="127"/>
        <end position="209"/>
    </location>
</feature>
<accession>X1W346</accession>
<name>X1W346_9ZZZZ</name>
<dbReference type="InterPro" id="IPR008969">
    <property type="entry name" value="CarboxyPept-like_regulatory"/>
</dbReference>
<proteinExistence type="predicted"/>
<dbReference type="InterPro" id="IPR013693">
    <property type="entry name" value="SpoIID/LytB_N"/>
</dbReference>
<comment type="caution">
    <text evidence="2">The sequence shown here is derived from an EMBL/GenBank/DDBJ whole genome shotgun (WGS) entry which is preliminary data.</text>
</comment>
<dbReference type="InterPro" id="IPR013486">
    <property type="entry name" value="SpoIID/LytB"/>
</dbReference>
<dbReference type="SUPFAM" id="SSF49464">
    <property type="entry name" value="Carboxypeptidase regulatory domain-like"/>
    <property type="match status" value="1"/>
</dbReference>
<reference evidence="2" key="1">
    <citation type="journal article" date="2014" name="Front. Microbiol.">
        <title>High frequency of phylogenetically diverse reductive dehalogenase-homologous genes in deep subseafloor sedimentary metagenomes.</title>
        <authorList>
            <person name="Kawai M."/>
            <person name="Futagami T."/>
            <person name="Toyoda A."/>
            <person name="Takaki Y."/>
            <person name="Nishi S."/>
            <person name="Hori S."/>
            <person name="Arai W."/>
            <person name="Tsubouchi T."/>
            <person name="Morono Y."/>
            <person name="Uchiyama I."/>
            <person name="Ito T."/>
            <person name="Fujiyama A."/>
            <person name="Inagaki F."/>
            <person name="Takami H."/>
        </authorList>
    </citation>
    <scope>NUCLEOTIDE SEQUENCE</scope>
    <source>
        <strain evidence="2">Expedition CK06-06</strain>
    </source>
</reference>
<organism evidence="2">
    <name type="scientific">marine sediment metagenome</name>
    <dbReference type="NCBI Taxonomy" id="412755"/>
    <lineage>
        <taxon>unclassified sequences</taxon>
        <taxon>metagenomes</taxon>
        <taxon>ecological metagenomes</taxon>
    </lineage>
</organism>
<dbReference type="Gene3D" id="2.60.40.1120">
    <property type="entry name" value="Carboxypeptidase-like, regulatory domain"/>
    <property type="match status" value="1"/>
</dbReference>
<dbReference type="Pfam" id="PF08486">
    <property type="entry name" value="SpoIID"/>
    <property type="match status" value="1"/>
</dbReference>
<protein>
    <recommendedName>
        <fullName evidence="1">Sporulation stage II protein D amidase enhancer LytB N-terminal domain-containing protein</fullName>
    </recommendedName>
</protein>